<comment type="caution">
    <text evidence="3">The sequence shown here is derived from an EMBL/GenBank/DDBJ whole genome shotgun (WGS) entry which is preliminary data.</text>
</comment>
<dbReference type="RefSeq" id="WP_229839938.1">
    <property type="nucleotide sequence ID" value="NZ_BMQA01000002.1"/>
</dbReference>
<organism evidence="3 4">
    <name type="scientific">Streptomyces brasiliensis</name>
    <dbReference type="NCBI Taxonomy" id="1954"/>
    <lineage>
        <taxon>Bacteria</taxon>
        <taxon>Bacillati</taxon>
        <taxon>Actinomycetota</taxon>
        <taxon>Actinomycetes</taxon>
        <taxon>Kitasatosporales</taxon>
        <taxon>Streptomycetaceae</taxon>
        <taxon>Streptomyces</taxon>
    </lineage>
</organism>
<gene>
    <name evidence="3" type="ORF">GCM10010121_008040</name>
</gene>
<evidence type="ECO:0000313" key="4">
    <source>
        <dbReference type="Proteomes" id="UP000657574"/>
    </source>
</evidence>
<feature type="domain" description="Barstar (barnase inhibitor)" evidence="2">
    <location>
        <begin position="11"/>
        <end position="104"/>
    </location>
</feature>
<dbReference type="Proteomes" id="UP000657574">
    <property type="component" value="Unassembled WGS sequence"/>
</dbReference>
<dbReference type="InterPro" id="IPR000468">
    <property type="entry name" value="Barstar"/>
</dbReference>
<dbReference type="Gene3D" id="3.30.370.10">
    <property type="entry name" value="Barstar-like"/>
    <property type="match status" value="1"/>
</dbReference>
<dbReference type="Pfam" id="PF01337">
    <property type="entry name" value="Barstar"/>
    <property type="match status" value="1"/>
</dbReference>
<accession>A0A917NGT2</accession>
<reference evidence="3" key="1">
    <citation type="journal article" date="2014" name="Int. J. Syst. Evol. Microbiol.">
        <title>Complete genome sequence of Corynebacterium casei LMG S-19264T (=DSM 44701T), isolated from a smear-ripened cheese.</title>
        <authorList>
            <consortium name="US DOE Joint Genome Institute (JGI-PGF)"/>
            <person name="Walter F."/>
            <person name="Albersmeier A."/>
            <person name="Kalinowski J."/>
            <person name="Ruckert C."/>
        </authorList>
    </citation>
    <scope>NUCLEOTIDE SEQUENCE</scope>
    <source>
        <strain evidence="3">JCM 3086</strain>
    </source>
</reference>
<comment type="similarity">
    <text evidence="1">Belongs to the barstar family.</text>
</comment>
<proteinExistence type="inferred from homology"/>
<sequence length="120" mass="12450">MLDAARGAGWSVAVLDLGGAAAKEGLMDRCARALSLPAWFGRNWDALYDVFTDVSFWPGVPGTGRLLAVTGWTGFTRAYPGDWETAQGVFADAVDAAPRTAGPPLNVVLLLGTAPGRSAG</sequence>
<dbReference type="CDD" id="cd05141">
    <property type="entry name" value="Barstar_evA4336-like"/>
    <property type="match status" value="1"/>
</dbReference>
<dbReference type="AlphaFoldDB" id="A0A917NGT2"/>
<protein>
    <recommendedName>
        <fullName evidence="2">Barstar (barnase inhibitor) domain-containing protein</fullName>
    </recommendedName>
</protein>
<keyword evidence="4" id="KW-1185">Reference proteome</keyword>
<name>A0A917NGT2_9ACTN</name>
<evidence type="ECO:0000259" key="2">
    <source>
        <dbReference type="Pfam" id="PF01337"/>
    </source>
</evidence>
<reference evidence="3" key="2">
    <citation type="submission" date="2020-09" db="EMBL/GenBank/DDBJ databases">
        <authorList>
            <person name="Sun Q."/>
            <person name="Ohkuma M."/>
        </authorList>
    </citation>
    <scope>NUCLEOTIDE SEQUENCE</scope>
    <source>
        <strain evidence="3">JCM 3086</strain>
    </source>
</reference>
<dbReference type="InterPro" id="IPR035905">
    <property type="entry name" value="Barstar-like_sf"/>
</dbReference>
<dbReference type="EMBL" id="BMQA01000002">
    <property type="protein sequence ID" value="GGJ00096.1"/>
    <property type="molecule type" value="Genomic_DNA"/>
</dbReference>
<evidence type="ECO:0000256" key="1">
    <source>
        <dbReference type="ARBA" id="ARBA00006845"/>
    </source>
</evidence>
<dbReference type="SUPFAM" id="SSF52038">
    <property type="entry name" value="Barstar-related"/>
    <property type="match status" value="1"/>
</dbReference>
<evidence type="ECO:0000313" key="3">
    <source>
        <dbReference type="EMBL" id="GGJ00096.1"/>
    </source>
</evidence>